<proteinExistence type="predicted"/>
<keyword evidence="3" id="KW-1185">Reference proteome</keyword>
<evidence type="ECO:0000313" key="3">
    <source>
        <dbReference type="Proteomes" id="UP000308430"/>
    </source>
</evidence>
<organism evidence="2 3">
    <name type="scientific">Pseudothauera nasutitermitis</name>
    <dbReference type="NCBI Taxonomy" id="2565930"/>
    <lineage>
        <taxon>Bacteria</taxon>
        <taxon>Pseudomonadati</taxon>
        <taxon>Pseudomonadota</taxon>
        <taxon>Betaproteobacteria</taxon>
        <taxon>Rhodocyclales</taxon>
        <taxon>Zoogloeaceae</taxon>
        <taxon>Pseudothauera</taxon>
    </lineage>
</organism>
<dbReference type="EMBL" id="SSOC01000001">
    <property type="protein sequence ID" value="THF67114.1"/>
    <property type="molecule type" value="Genomic_DNA"/>
</dbReference>
<dbReference type="OrthoDB" id="8856151at2"/>
<accession>A0A4V3WCG3</accession>
<dbReference type="Proteomes" id="UP000308430">
    <property type="component" value="Unassembled WGS sequence"/>
</dbReference>
<sequence length="137" mass="14732">MPRSLRRIRLFARFAVLVILVGTLAPALMQATVRAADAGRWMEVCSVAGMIRVASSPVDAQSDARAENALDLRYCPLFVPLGGHVALPGSVAWLPPRLPGAHVRQSYSRPPAVAARTWLKTSPRGPPDSWIPPMSAA</sequence>
<evidence type="ECO:0000313" key="2">
    <source>
        <dbReference type="EMBL" id="THF67114.1"/>
    </source>
</evidence>
<evidence type="ECO:0000256" key="1">
    <source>
        <dbReference type="SAM" id="MobiDB-lite"/>
    </source>
</evidence>
<comment type="caution">
    <text evidence="2">The sequence shown here is derived from an EMBL/GenBank/DDBJ whole genome shotgun (WGS) entry which is preliminary data.</text>
</comment>
<gene>
    <name evidence="2" type="ORF">E6C76_01630</name>
</gene>
<feature type="region of interest" description="Disordered" evidence="1">
    <location>
        <begin position="118"/>
        <end position="137"/>
    </location>
</feature>
<name>A0A4V3WCG3_9RHOO</name>
<dbReference type="Pfam" id="PF11162">
    <property type="entry name" value="DUF2946"/>
    <property type="match status" value="1"/>
</dbReference>
<dbReference type="InterPro" id="IPR021333">
    <property type="entry name" value="DUF2946"/>
</dbReference>
<dbReference type="AlphaFoldDB" id="A0A4V3WCG3"/>
<dbReference type="RefSeq" id="WP_136346523.1">
    <property type="nucleotide sequence ID" value="NZ_SSOC01000001.1"/>
</dbReference>
<reference evidence="2 3" key="1">
    <citation type="submission" date="2019-04" db="EMBL/GenBank/DDBJ databases">
        <title>Azoarcus nasutitermitis sp. nov. isolated from termite nest.</title>
        <authorList>
            <person name="Lin S.-Y."/>
            <person name="Hameed A."/>
            <person name="Hsu Y.-H."/>
            <person name="Young C.-C."/>
        </authorList>
    </citation>
    <scope>NUCLEOTIDE SEQUENCE [LARGE SCALE GENOMIC DNA]</scope>
    <source>
        <strain evidence="2 3">CC-YHH838</strain>
    </source>
</reference>
<protein>
    <submittedName>
        <fullName evidence="2">DUF2946 domain-containing protein</fullName>
    </submittedName>
</protein>